<feature type="domain" description="Zinc finger DksA/TraR C4-type" evidence="5">
    <location>
        <begin position="75"/>
        <end position="108"/>
    </location>
</feature>
<keyword evidence="8" id="KW-1185">Reference proteome</keyword>
<organism evidence="7 8">
    <name type="scientific">Thiohalophilus thiocyanatoxydans</name>
    <dbReference type="NCBI Taxonomy" id="381308"/>
    <lineage>
        <taxon>Bacteria</taxon>
        <taxon>Pseudomonadati</taxon>
        <taxon>Pseudomonadota</taxon>
        <taxon>Gammaproteobacteria</taxon>
        <taxon>Thiohalomonadales</taxon>
        <taxon>Thiohalophilaceae</taxon>
        <taxon>Thiohalophilus</taxon>
    </lineage>
</organism>
<dbReference type="SUPFAM" id="SSF109635">
    <property type="entry name" value="DnaK suppressor protein DksA, alpha-hairpin domain"/>
    <property type="match status" value="1"/>
</dbReference>
<dbReference type="Pfam" id="PF21173">
    <property type="entry name" value="DksA-like_N"/>
    <property type="match status" value="1"/>
</dbReference>
<protein>
    <submittedName>
        <fullName evidence="7">TraR/DksA family transcriptional regulator</fullName>
    </submittedName>
</protein>
<dbReference type="EMBL" id="SOQX01000007">
    <property type="protein sequence ID" value="TDX99616.1"/>
    <property type="molecule type" value="Genomic_DNA"/>
</dbReference>
<dbReference type="AlphaFoldDB" id="A0A4R8IQ04"/>
<evidence type="ECO:0000256" key="2">
    <source>
        <dbReference type="ARBA" id="ARBA00022771"/>
    </source>
</evidence>
<sequence length="110" mass="12285">MSDYAQYRQALLAKRRELLERVTAIADDKQRPASADSEEQAVELENEEVLSALDEEARETLSQIDQALQRIEQNEYGLCRACGNPIAPARLRAIPHAALCIDCADRQESG</sequence>
<evidence type="ECO:0000259" key="5">
    <source>
        <dbReference type="Pfam" id="PF01258"/>
    </source>
</evidence>
<name>A0A4R8IQ04_9GAMM</name>
<accession>A0A4R8IQ04</accession>
<dbReference type="SUPFAM" id="SSF57716">
    <property type="entry name" value="Glucocorticoid receptor-like (DNA-binding domain)"/>
    <property type="match status" value="1"/>
</dbReference>
<reference evidence="7 8" key="1">
    <citation type="submission" date="2019-03" db="EMBL/GenBank/DDBJ databases">
        <title>Genomic Encyclopedia of Type Strains, Phase IV (KMG-IV): sequencing the most valuable type-strain genomes for metagenomic binning, comparative biology and taxonomic classification.</title>
        <authorList>
            <person name="Goeker M."/>
        </authorList>
    </citation>
    <scope>NUCLEOTIDE SEQUENCE [LARGE SCALE GENOMIC DNA]</scope>
    <source>
        <strain evidence="7 8">DSM 16326</strain>
    </source>
</reference>
<feature type="domain" description="DnaK suppressor protein-like N-terminal" evidence="6">
    <location>
        <begin position="7"/>
        <end position="71"/>
    </location>
</feature>
<keyword evidence="2" id="KW-0863">Zinc-finger</keyword>
<evidence type="ECO:0000259" key="6">
    <source>
        <dbReference type="Pfam" id="PF21173"/>
    </source>
</evidence>
<proteinExistence type="predicted"/>
<dbReference type="OrthoDB" id="6064855at2"/>
<keyword evidence="3" id="KW-0862">Zinc</keyword>
<dbReference type="InterPro" id="IPR037187">
    <property type="entry name" value="DnaK_N"/>
</dbReference>
<evidence type="ECO:0000313" key="7">
    <source>
        <dbReference type="EMBL" id="TDX99616.1"/>
    </source>
</evidence>
<evidence type="ECO:0000256" key="1">
    <source>
        <dbReference type="ARBA" id="ARBA00022723"/>
    </source>
</evidence>
<evidence type="ECO:0000256" key="3">
    <source>
        <dbReference type="ARBA" id="ARBA00022833"/>
    </source>
</evidence>
<dbReference type="PROSITE" id="PS51128">
    <property type="entry name" value="ZF_DKSA_2"/>
    <property type="match status" value="1"/>
</dbReference>
<evidence type="ECO:0000313" key="8">
    <source>
        <dbReference type="Proteomes" id="UP000294914"/>
    </source>
</evidence>
<dbReference type="Pfam" id="PF01258">
    <property type="entry name" value="zf-dskA_traR"/>
    <property type="match status" value="1"/>
</dbReference>
<dbReference type="RefSeq" id="WP_134084831.1">
    <property type="nucleotide sequence ID" value="NZ_SOQX01000007.1"/>
</dbReference>
<dbReference type="InterPro" id="IPR000962">
    <property type="entry name" value="Znf_DskA_TraR"/>
</dbReference>
<dbReference type="PANTHER" id="PTHR33823:SF4">
    <property type="entry name" value="GENERAL STRESS PROTEIN 16O"/>
    <property type="match status" value="1"/>
</dbReference>
<dbReference type="Gene3D" id="1.20.120.910">
    <property type="entry name" value="DksA, coiled-coil domain"/>
    <property type="match status" value="1"/>
</dbReference>
<dbReference type="PANTHER" id="PTHR33823">
    <property type="entry name" value="RNA POLYMERASE-BINDING TRANSCRIPTION FACTOR DKSA-RELATED"/>
    <property type="match status" value="1"/>
</dbReference>
<evidence type="ECO:0000256" key="4">
    <source>
        <dbReference type="PROSITE-ProRule" id="PRU00510"/>
    </source>
</evidence>
<keyword evidence="1" id="KW-0479">Metal-binding</keyword>
<gene>
    <name evidence="7" type="ORF">EDC23_2401</name>
</gene>
<dbReference type="InterPro" id="IPR048487">
    <property type="entry name" value="DksA-like_N"/>
</dbReference>
<dbReference type="Proteomes" id="UP000294914">
    <property type="component" value="Unassembled WGS sequence"/>
</dbReference>
<feature type="zinc finger region" description="dksA C4-type" evidence="4">
    <location>
        <begin position="79"/>
        <end position="103"/>
    </location>
</feature>
<comment type="caution">
    <text evidence="7">The sequence shown here is derived from an EMBL/GenBank/DDBJ whole genome shotgun (WGS) entry which is preliminary data.</text>
</comment>
<dbReference type="GO" id="GO:0008270">
    <property type="term" value="F:zinc ion binding"/>
    <property type="evidence" value="ECO:0007669"/>
    <property type="project" value="UniProtKB-KW"/>
</dbReference>